<evidence type="ECO:0000256" key="6">
    <source>
        <dbReference type="ARBA" id="ARBA00023163"/>
    </source>
</evidence>
<reference evidence="10" key="1">
    <citation type="submission" date="2021-07" db="EMBL/GenBank/DDBJ databases">
        <authorList>
            <person name="Branca A.L. A."/>
        </authorList>
    </citation>
    <scope>NUCLEOTIDE SEQUENCE</scope>
</reference>
<evidence type="ECO:0000256" key="2">
    <source>
        <dbReference type="ARBA" id="ARBA00022723"/>
    </source>
</evidence>
<dbReference type="Gene3D" id="4.10.240.10">
    <property type="entry name" value="Zn(2)-C6 fungal-type DNA-binding domain"/>
    <property type="match status" value="1"/>
</dbReference>
<gene>
    <name evidence="10" type="ORF">PSALAMII_LOCUS1524</name>
</gene>
<keyword evidence="2" id="KW-0479">Metal-binding</keyword>
<dbReference type="PROSITE" id="PS00463">
    <property type="entry name" value="ZN2_CY6_FUNGAL_1"/>
    <property type="match status" value="1"/>
</dbReference>
<evidence type="ECO:0000313" key="11">
    <source>
        <dbReference type="Proteomes" id="UP001152592"/>
    </source>
</evidence>
<organism evidence="10 11">
    <name type="scientific">Penicillium salamii</name>
    <dbReference type="NCBI Taxonomy" id="1612424"/>
    <lineage>
        <taxon>Eukaryota</taxon>
        <taxon>Fungi</taxon>
        <taxon>Dikarya</taxon>
        <taxon>Ascomycota</taxon>
        <taxon>Pezizomycotina</taxon>
        <taxon>Eurotiomycetes</taxon>
        <taxon>Eurotiomycetidae</taxon>
        <taxon>Eurotiales</taxon>
        <taxon>Aspergillaceae</taxon>
        <taxon>Penicillium</taxon>
    </lineage>
</organism>
<dbReference type="AlphaFoldDB" id="A0A9W4IHW6"/>
<dbReference type="CDD" id="cd00067">
    <property type="entry name" value="GAL4"/>
    <property type="match status" value="1"/>
</dbReference>
<evidence type="ECO:0000256" key="4">
    <source>
        <dbReference type="ARBA" id="ARBA00023015"/>
    </source>
</evidence>
<comment type="caution">
    <text evidence="10">The sequence shown here is derived from an EMBL/GenBank/DDBJ whole genome shotgun (WGS) entry which is preliminary data.</text>
</comment>
<dbReference type="GO" id="GO:0043565">
    <property type="term" value="F:sequence-specific DNA binding"/>
    <property type="evidence" value="ECO:0007669"/>
    <property type="project" value="TreeGrafter"/>
</dbReference>
<comment type="subcellular location">
    <subcellularLocation>
        <location evidence="1">Nucleus</location>
    </subcellularLocation>
</comment>
<dbReference type="InterPro" id="IPR036864">
    <property type="entry name" value="Zn2-C6_fun-type_DNA-bd_sf"/>
</dbReference>
<evidence type="ECO:0000256" key="5">
    <source>
        <dbReference type="ARBA" id="ARBA00023125"/>
    </source>
</evidence>
<sequence>MEGGIHRFRVHRNSSKRETAQARQHRPANNGHRSTLPACRRCRQQKKRCTRTADGSCEQCLAGWLPCSLKERSASPRTRERELRSRIDWLSQLVNDTLPDGTSIEAVETGRNMLLGDSLRCRSPNDADEISRSESADEEMHIVKPNDDTHISVTASRKCLKAYFRHVHRTYPFLDSEFVLQDFESFCSTEAEDDLLPPASLPNRLYMMMAIGFTSLQRAGEAQNIQERDFQPCLKSVLCECVCQVNEESTGTLLLLGLYLLFKPSDQDPRAITGVLTNHALAVGLMNETSSKQTLSPRVLELRRRLGWSVYVFTRMISVSYGLPFAFPDSVMKIPLPSIMIHEYGSEEGNQYAIALQVSRHVISLRQLETRIVNAIHDSSISIRPSDLRLQIEDWYTQGCLLSSSTLWEQDQLPFHTTITWLNVRYQNLLLLLYTPAQGDSATEENLPNLQAAAQQYIQLSLILHERRHLPMNWITLCRLLSLAAIFVYCTIHWAPGFDEIPEISLLTTLLEYFPSTWDAAHEAARILHRLVDLTTKARSPLIPRSQLSGSSILPASALDTGSGLQSLQNELASLLSRTMGEASFHARPLQSKVSDRRISNQSFALHRLHAVPGGEFATRLANAQNETLSPGDNSMGESPLETQWMNLWGGVGSDML</sequence>
<protein>
    <recommendedName>
        <fullName evidence="9">Zn(2)-C6 fungal-type domain-containing protein</fullName>
    </recommendedName>
</protein>
<evidence type="ECO:0000256" key="7">
    <source>
        <dbReference type="ARBA" id="ARBA00023242"/>
    </source>
</evidence>
<dbReference type="GO" id="GO:0045944">
    <property type="term" value="P:positive regulation of transcription by RNA polymerase II"/>
    <property type="evidence" value="ECO:0007669"/>
    <property type="project" value="TreeGrafter"/>
</dbReference>
<dbReference type="GO" id="GO:0006351">
    <property type="term" value="P:DNA-templated transcription"/>
    <property type="evidence" value="ECO:0007669"/>
    <property type="project" value="InterPro"/>
</dbReference>
<dbReference type="OrthoDB" id="413572at2759"/>
<dbReference type="SUPFAM" id="SSF57701">
    <property type="entry name" value="Zn2/Cys6 DNA-binding domain"/>
    <property type="match status" value="1"/>
</dbReference>
<keyword evidence="6" id="KW-0804">Transcription</keyword>
<evidence type="ECO:0000259" key="9">
    <source>
        <dbReference type="PROSITE" id="PS00463"/>
    </source>
</evidence>
<evidence type="ECO:0000256" key="8">
    <source>
        <dbReference type="SAM" id="MobiDB-lite"/>
    </source>
</evidence>
<dbReference type="Proteomes" id="UP001152592">
    <property type="component" value="Unassembled WGS sequence"/>
</dbReference>
<feature type="region of interest" description="Disordered" evidence="8">
    <location>
        <begin position="1"/>
        <end position="35"/>
    </location>
</feature>
<keyword evidence="5" id="KW-0238">DNA-binding</keyword>
<dbReference type="GO" id="GO:0000981">
    <property type="term" value="F:DNA-binding transcription factor activity, RNA polymerase II-specific"/>
    <property type="evidence" value="ECO:0007669"/>
    <property type="project" value="InterPro"/>
</dbReference>
<dbReference type="PANTHER" id="PTHR47782">
    <property type="entry name" value="ZN(II)2CYS6 TRANSCRIPTION FACTOR (EUROFUNG)-RELATED"/>
    <property type="match status" value="1"/>
</dbReference>
<name>A0A9W4IHW6_9EURO</name>
<dbReference type="InterPro" id="IPR052202">
    <property type="entry name" value="Yeast_MetPath_Reg"/>
</dbReference>
<evidence type="ECO:0000313" key="10">
    <source>
        <dbReference type="EMBL" id="CAG8287064.1"/>
    </source>
</evidence>
<keyword evidence="7" id="KW-0539">Nucleus</keyword>
<evidence type="ECO:0000256" key="3">
    <source>
        <dbReference type="ARBA" id="ARBA00022833"/>
    </source>
</evidence>
<dbReference type="PANTHER" id="PTHR47782:SF7">
    <property type="entry name" value="PROTEIN STB5"/>
    <property type="match status" value="1"/>
</dbReference>
<dbReference type="InterPro" id="IPR007219">
    <property type="entry name" value="XnlR_reg_dom"/>
</dbReference>
<dbReference type="InterPro" id="IPR001138">
    <property type="entry name" value="Zn2Cys6_DnaBD"/>
</dbReference>
<keyword evidence="3" id="KW-0862">Zinc</keyword>
<dbReference type="GO" id="GO:0005634">
    <property type="term" value="C:nucleus"/>
    <property type="evidence" value="ECO:0007669"/>
    <property type="project" value="UniProtKB-SubCell"/>
</dbReference>
<evidence type="ECO:0000256" key="1">
    <source>
        <dbReference type="ARBA" id="ARBA00004123"/>
    </source>
</evidence>
<feature type="domain" description="Zn(2)-C6 fungal-type" evidence="9">
    <location>
        <begin position="38"/>
        <end position="67"/>
    </location>
</feature>
<proteinExistence type="predicted"/>
<dbReference type="Pfam" id="PF04082">
    <property type="entry name" value="Fungal_trans"/>
    <property type="match status" value="1"/>
</dbReference>
<dbReference type="CDD" id="cd12148">
    <property type="entry name" value="fungal_TF_MHR"/>
    <property type="match status" value="1"/>
</dbReference>
<dbReference type="GO" id="GO:0008270">
    <property type="term" value="F:zinc ion binding"/>
    <property type="evidence" value="ECO:0007669"/>
    <property type="project" value="InterPro"/>
</dbReference>
<dbReference type="EMBL" id="CAJVPD010000066">
    <property type="protein sequence ID" value="CAG8287064.1"/>
    <property type="molecule type" value="Genomic_DNA"/>
</dbReference>
<accession>A0A9W4IHW6</accession>
<keyword evidence="4" id="KW-0805">Transcription regulation</keyword>
<feature type="compositionally biased region" description="Basic residues" evidence="8">
    <location>
        <begin position="1"/>
        <end position="14"/>
    </location>
</feature>